<reference evidence="1 2" key="1">
    <citation type="submission" date="2015-11" db="EMBL/GenBank/DDBJ databases">
        <title>Genomic analysis of 38 Legionella species identifies large and diverse effector repertoires.</title>
        <authorList>
            <person name="Burstein D."/>
            <person name="Amaro F."/>
            <person name="Zusman T."/>
            <person name="Lifshitz Z."/>
            <person name="Cohen O."/>
            <person name="Gilbert J.A."/>
            <person name="Pupko T."/>
            <person name="Shuman H.A."/>
            <person name="Segal G."/>
        </authorList>
    </citation>
    <scope>NUCLEOTIDE SEQUENCE [LARGE SCALE GENOMIC DNA]</scope>
    <source>
        <strain evidence="1 2">ATCC 51914</strain>
    </source>
</reference>
<evidence type="ECO:0000313" key="1">
    <source>
        <dbReference type="EMBL" id="KTD82971.1"/>
    </source>
</evidence>
<dbReference type="AlphaFoldDB" id="A0A0W1ANP7"/>
<comment type="caution">
    <text evidence="1">The sequence shown here is derived from an EMBL/GenBank/DDBJ whole genome shotgun (WGS) entry which is preliminary data.</text>
</comment>
<dbReference type="EMBL" id="LNZB01000005">
    <property type="protein sequence ID" value="KTD82971.1"/>
    <property type="molecule type" value="Genomic_DNA"/>
</dbReference>
<evidence type="ECO:0000313" key="2">
    <source>
        <dbReference type="Proteomes" id="UP000054729"/>
    </source>
</evidence>
<dbReference type="STRING" id="66969.Lwal_0190"/>
<protein>
    <submittedName>
        <fullName evidence="1">Substrate of the Dot/Icm secretion system</fullName>
    </submittedName>
</protein>
<name>A0A0W1ANP7_9GAMM</name>
<accession>A0A0W1ANP7</accession>
<keyword evidence="2" id="KW-1185">Reference proteome</keyword>
<dbReference type="RefSeq" id="WP_058479064.1">
    <property type="nucleotide sequence ID" value="NZ_CAAAIQ010000030.1"/>
</dbReference>
<sequence length="226" mass="25713">MDPIIKELTDEIELLEKDKKANARIIDALTPLKRNLIDYKDKYIWTLFDVSKSKEIAISQFIEGITPSIERAKAHLESEIGWGDRLCNMLISFINELISLSNTALGQSFEFFSQKKAPMIPQVEQLEKTIQEKISPSIESNLMKTQKPKQSFFGNFETKQDSYMNVTKNSDGSSEVECPEEFGFEPGQVMRAKPGVIITETMLKKVGQDLRKTPISLLKELFNSVI</sequence>
<dbReference type="Proteomes" id="UP000054729">
    <property type="component" value="Unassembled WGS sequence"/>
</dbReference>
<dbReference type="PATRIC" id="fig|66969.6.peg.213"/>
<gene>
    <name evidence="1" type="ORF">Lwal_0190</name>
</gene>
<organism evidence="1 2">
    <name type="scientific">Legionella waltersii</name>
    <dbReference type="NCBI Taxonomy" id="66969"/>
    <lineage>
        <taxon>Bacteria</taxon>
        <taxon>Pseudomonadati</taxon>
        <taxon>Pseudomonadota</taxon>
        <taxon>Gammaproteobacteria</taxon>
        <taxon>Legionellales</taxon>
        <taxon>Legionellaceae</taxon>
        <taxon>Legionella</taxon>
    </lineage>
</organism>
<proteinExistence type="predicted"/>